<dbReference type="AlphaFoldDB" id="A0A8F5VQJ3"/>
<gene>
    <name evidence="1" type="ORF">KSK55_05210</name>
</gene>
<protein>
    <submittedName>
        <fullName evidence="1">Uncharacterized protein</fullName>
    </submittedName>
</protein>
<dbReference type="OrthoDB" id="116340at2157"/>
<accession>A0A8F5VQJ3</accession>
<organism evidence="1 2">
    <name type="scientific">Methanospirillum hungatei</name>
    <dbReference type="NCBI Taxonomy" id="2203"/>
    <lineage>
        <taxon>Archaea</taxon>
        <taxon>Methanobacteriati</taxon>
        <taxon>Methanobacteriota</taxon>
        <taxon>Stenosarchaea group</taxon>
        <taxon>Methanomicrobia</taxon>
        <taxon>Methanomicrobiales</taxon>
        <taxon>Methanospirillaceae</taxon>
        <taxon>Methanospirillum</taxon>
    </lineage>
</organism>
<dbReference type="Proteomes" id="UP000694228">
    <property type="component" value="Chromosome"/>
</dbReference>
<dbReference type="EMBL" id="CP077107">
    <property type="protein sequence ID" value="QXO95790.1"/>
    <property type="molecule type" value="Genomic_DNA"/>
</dbReference>
<name>A0A8F5VQJ3_METHU</name>
<evidence type="ECO:0000313" key="1">
    <source>
        <dbReference type="EMBL" id="QXO95790.1"/>
    </source>
</evidence>
<evidence type="ECO:0000313" key="2">
    <source>
        <dbReference type="Proteomes" id="UP000694228"/>
    </source>
</evidence>
<proteinExistence type="predicted"/>
<reference evidence="1 2" key="1">
    <citation type="submission" date="2021-06" db="EMBL/GenBank/DDBJ databases">
        <title>Complete genome sequence of the secondary alcohol utilizing methanogen Methanospirillum hungatei strain GP1.</title>
        <authorList>
            <person name="Day L.A."/>
            <person name="Costa K.C."/>
        </authorList>
    </citation>
    <scope>NUCLEOTIDE SEQUENCE [LARGE SCALE GENOMIC DNA]</scope>
    <source>
        <strain evidence="1 2">GP1</strain>
    </source>
</reference>
<sequence length="296" mass="33592">MIPCMGAGEIIQNESISRSISDTKDFKGLFEIRIVSPEMMESVISNIGPEGIPLKVEKGLFIGVITPGVVYLRGDLNEKEFPVLDKEMENVKEKIGKHLIEITFGRDNAKTDLFENTQDYMIWIDAMYQQSDVEALREYIDVVNDLSQTITFEDEEIALPSYTPNYVPIQYLYYKISIVDKDMFKELLDDRDSATEQLLKDKNENNVGIVRKNHLYLLSDLTGDERKHFLLRGLLFSMGFHGESTLPDSIFNPDNTKITELSDLDKGAIELMYGGRLQSGLDTNAIKKALGIDNDE</sequence>